<dbReference type="GO" id="GO:0016020">
    <property type="term" value="C:membrane"/>
    <property type="evidence" value="ECO:0007669"/>
    <property type="project" value="UniProtKB-SubCell"/>
</dbReference>
<feature type="transmembrane region" description="Helical" evidence="5">
    <location>
        <begin position="140"/>
        <end position="159"/>
    </location>
</feature>
<feature type="transmembrane region" description="Helical" evidence="5">
    <location>
        <begin position="358"/>
        <end position="380"/>
    </location>
</feature>
<organism evidence="8">
    <name type="scientific">Echinostoma caproni</name>
    <dbReference type="NCBI Taxonomy" id="27848"/>
    <lineage>
        <taxon>Eukaryota</taxon>
        <taxon>Metazoa</taxon>
        <taxon>Spiralia</taxon>
        <taxon>Lophotrochozoa</taxon>
        <taxon>Platyhelminthes</taxon>
        <taxon>Trematoda</taxon>
        <taxon>Digenea</taxon>
        <taxon>Plagiorchiida</taxon>
        <taxon>Echinostomata</taxon>
        <taxon>Echinostomatoidea</taxon>
        <taxon>Echinostomatidae</taxon>
        <taxon>Echinostoma</taxon>
    </lineage>
</organism>
<keyword evidence="3 5" id="KW-1133">Transmembrane helix</keyword>
<dbReference type="PANTHER" id="PTHR23507">
    <property type="entry name" value="ZGC:174356"/>
    <property type="match status" value="1"/>
</dbReference>
<evidence type="ECO:0000256" key="1">
    <source>
        <dbReference type="ARBA" id="ARBA00004141"/>
    </source>
</evidence>
<gene>
    <name evidence="6" type="ORF">ECPE_LOCUS4389</name>
</gene>
<name>A0A183ABQ4_9TREM</name>
<evidence type="ECO:0000256" key="2">
    <source>
        <dbReference type="ARBA" id="ARBA00022692"/>
    </source>
</evidence>
<keyword evidence="4 5" id="KW-0472">Membrane</keyword>
<evidence type="ECO:0000256" key="5">
    <source>
        <dbReference type="SAM" id="Phobius"/>
    </source>
</evidence>
<dbReference type="InterPro" id="IPR036259">
    <property type="entry name" value="MFS_trans_sf"/>
</dbReference>
<feature type="transmembrane region" description="Helical" evidence="5">
    <location>
        <begin position="416"/>
        <end position="437"/>
    </location>
</feature>
<feature type="transmembrane region" description="Helical" evidence="5">
    <location>
        <begin position="236"/>
        <end position="258"/>
    </location>
</feature>
<feature type="transmembrane region" description="Helical" evidence="5">
    <location>
        <begin position="110"/>
        <end position="128"/>
    </location>
</feature>
<reference evidence="8" key="1">
    <citation type="submission" date="2016-06" db="UniProtKB">
        <authorList>
            <consortium name="WormBaseParasite"/>
        </authorList>
    </citation>
    <scope>IDENTIFICATION</scope>
</reference>
<dbReference type="Pfam" id="PF07690">
    <property type="entry name" value="MFS_1"/>
    <property type="match status" value="1"/>
</dbReference>
<accession>A0A183ABQ4</accession>
<dbReference type="Proteomes" id="UP000272942">
    <property type="component" value="Unassembled WGS sequence"/>
</dbReference>
<dbReference type="WBParaSite" id="ECPE_0000440101-mRNA-1">
    <property type="protein sequence ID" value="ECPE_0000440101-mRNA-1"/>
    <property type="gene ID" value="ECPE_0000440101"/>
</dbReference>
<dbReference type="OrthoDB" id="3026777at2759"/>
<feature type="transmembrane region" description="Helical" evidence="5">
    <location>
        <begin position="208"/>
        <end position="230"/>
    </location>
</feature>
<feature type="transmembrane region" description="Helical" evidence="5">
    <location>
        <begin position="449"/>
        <end position="472"/>
    </location>
</feature>
<dbReference type="Gene3D" id="1.20.1250.20">
    <property type="entry name" value="MFS general substrate transporter like domains"/>
    <property type="match status" value="1"/>
</dbReference>
<dbReference type="AlphaFoldDB" id="A0A183ABQ4"/>
<proteinExistence type="predicted"/>
<dbReference type="GO" id="GO:0022857">
    <property type="term" value="F:transmembrane transporter activity"/>
    <property type="evidence" value="ECO:0007669"/>
    <property type="project" value="InterPro"/>
</dbReference>
<dbReference type="PANTHER" id="PTHR23507:SF1">
    <property type="entry name" value="FI18259P1-RELATED"/>
    <property type="match status" value="1"/>
</dbReference>
<feature type="transmembrane region" description="Helical" evidence="5">
    <location>
        <begin position="478"/>
        <end position="501"/>
    </location>
</feature>
<evidence type="ECO:0000256" key="3">
    <source>
        <dbReference type="ARBA" id="ARBA00022989"/>
    </source>
</evidence>
<dbReference type="SUPFAM" id="SSF103473">
    <property type="entry name" value="MFS general substrate transporter"/>
    <property type="match status" value="1"/>
</dbReference>
<keyword evidence="7" id="KW-1185">Reference proteome</keyword>
<evidence type="ECO:0000313" key="7">
    <source>
        <dbReference type="Proteomes" id="UP000272942"/>
    </source>
</evidence>
<protein>
    <submittedName>
        <fullName evidence="8">Proton-coupled folate transporter</fullName>
    </submittedName>
</protein>
<sequence>MSLLVWKFSKQSPSLVIFCFFIYKTIESLLQSANRLHLYSTVCQAVVNRTIDGHLCDLKEHRSSESNLTIIPFEWAHFVRFRVNTTVDDLGQFNEDKEALVQRMSGNYLIVYRILFNLPAMITCLLYGSVSNRIGRKWAMIIPCIGSVIACAWFGAALYPQISRIPGAISFILIGALCYGLCGKSNAMSMGANSYITDLSSTEERTKLLGRLMGVNFFGLCIGAGLLAIFSRYRGIAEILMFVSACDLFLIIVLLLLVRESLQKPLEQPILETRSSHMQMVVEEDEPRKAGCGGFISHAWRTIRKSYEFLFTPDMHQLRPVLLFLFASVLFNQLTKSGEQDAILLFVTNRPFHWTAEWYGYYLTVYYGCMALLLTLFLPLIESKLAPHDSTLIVIGLCFKIARLLCMGLTGSTLLLFISAVAGSVAGFISSGTRALISKLVRGKDVGASFALVSCMETLANLGGGTLFTSVYNWTLTVFPGTVFVIDAILHLAMLCGFIWLRQRIRSDEIQRFLIDE</sequence>
<keyword evidence="2 5" id="KW-0812">Transmembrane</keyword>
<evidence type="ECO:0000256" key="4">
    <source>
        <dbReference type="ARBA" id="ARBA00023136"/>
    </source>
</evidence>
<feature type="transmembrane region" description="Helical" evidence="5">
    <location>
        <begin position="165"/>
        <end position="182"/>
    </location>
</feature>
<evidence type="ECO:0000313" key="8">
    <source>
        <dbReference type="WBParaSite" id="ECPE_0000440101-mRNA-1"/>
    </source>
</evidence>
<evidence type="ECO:0000313" key="6">
    <source>
        <dbReference type="EMBL" id="VDP72447.1"/>
    </source>
</evidence>
<reference evidence="6 7" key="2">
    <citation type="submission" date="2018-11" db="EMBL/GenBank/DDBJ databases">
        <authorList>
            <consortium name="Pathogen Informatics"/>
        </authorList>
    </citation>
    <scope>NUCLEOTIDE SEQUENCE [LARGE SCALE GENOMIC DNA]</scope>
    <source>
        <strain evidence="6 7">Egypt</strain>
    </source>
</reference>
<dbReference type="EMBL" id="UZAN01041248">
    <property type="protein sequence ID" value="VDP72447.1"/>
    <property type="molecule type" value="Genomic_DNA"/>
</dbReference>
<dbReference type="InterPro" id="IPR011701">
    <property type="entry name" value="MFS"/>
</dbReference>
<comment type="subcellular location">
    <subcellularLocation>
        <location evidence="1">Membrane</location>
        <topology evidence="1">Multi-pass membrane protein</topology>
    </subcellularLocation>
</comment>